<organism evidence="3">
    <name type="scientific">Pyrodinium bahamense</name>
    <dbReference type="NCBI Taxonomy" id="73915"/>
    <lineage>
        <taxon>Eukaryota</taxon>
        <taxon>Sar</taxon>
        <taxon>Alveolata</taxon>
        <taxon>Dinophyceae</taxon>
        <taxon>Gonyaulacales</taxon>
        <taxon>Pyrocystaceae</taxon>
        <taxon>Pyrodinium</taxon>
    </lineage>
</organism>
<accession>A0A7R9ZXX5</accession>
<gene>
    <name evidence="3" type="ORF">PBAH0796_LOCUS2857</name>
</gene>
<name>A0A7R9ZXX5_9DINO</name>
<dbReference type="AlphaFoldDB" id="A0A7R9ZXX5"/>
<evidence type="ECO:0000313" key="3">
    <source>
        <dbReference type="EMBL" id="CAD8347118.1"/>
    </source>
</evidence>
<dbReference type="CDD" id="cd12277">
    <property type="entry name" value="RRM3_MEI2_EAR1_like"/>
    <property type="match status" value="1"/>
</dbReference>
<evidence type="ECO:0000259" key="2">
    <source>
        <dbReference type="Pfam" id="PF04059"/>
    </source>
</evidence>
<dbReference type="InterPro" id="IPR007201">
    <property type="entry name" value="Mei2-like_Rrm_C"/>
</dbReference>
<dbReference type="InterPro" id="IPR035979">
    <property type="entry name" value="RBD_domain_sf"/>
</dbReference>
<dbReference type="SUPFAM" id="SSF54928">
    <property type="entry name" value="RNA-binding domain, RBD"/>
    <property type="match status" value="1"/>
</dbReference>
<reference evidence="3" key="1">
    <citation type="submission" date="2021-01" db="EMBL/GenBank/DDBJ databases">
        <authorList>
            <person name="Corre E."/>
            <person name="Pelletier E."/>
            <person name="Niang G."/>
            <person name="Scheremetjew M."/>
            <person name="Finn R."/>
            <person name="Kale V."/>
            <person name="Holt S."/>
            <person name="Cochrane G."/>
            <person name="Meng A."/>
            <person name="Brown T."/>
            <person name="Cohen L."/>
        </authorList>
    </citation>
    <scope>NUCLEOTIDE SEQUENCE</scope>
    <source>
        <strain evidence="3">Pbaha01</strain>
    </source>
</reference>
<sequence>MLATVLPASRSRRASSVEVHRPRWSVTSCDPNEAGSGAALPTAVPIIRPPASHRRASVDVAALGTVTSVAPTAMGPVTARPRGSVMSRASITSQRRLSFEVPETPDFRWQSDPIAPPPLEMGHSVSLTSRRSSASLSRRVSLDVPGTPDFHWCRDVAAPVFFTLTQPAQLLAQAPGQLPPTIQLQGQAPSAAQMPAQAAGQLPPTIQVQGQQASQVFVQVAPQMAHAPVQAPMPSSPQACPMQTTVQAPMPSSPQMRPMQTPVQAPLQGLSPQVSQTQASVQVLSPQASPMQAPVQVPYFVYTTAGYPTAPPAPPPASPPMAPSMATAVAMAPAGLAPAALGPATLAPAMPTSPVLPAAAAPATAATASAHGKTLMLRNIPVTYTRERLLADLDLRGFRGAYDFFYLPIDFQTGNNVGYAFVNLVSEADGARFKATYEGLPLSADRSNKICAVCDAQKQGLYQNVEHYRNSPVMGMEERYHPLIFENGMRQPFPGPTRPLKQVRQRATKAVG</sequence>
<dbReference type="GO" id="GO:0003676">
    <property type="term" value="F:nucleic acid binding"/>
    <property type="evidence" value="ECO:0007669"/>
    <property type="project" value="InterPro"/>
</dbReference>
<dbReference type="Pfam" id="PF04059">
    <property type="entry name" value="RRM_2"/>
    <property type="match status" value="1"/>
</dbReference>
<evidence type="ECO:0000256" key="1">
    <source>
        <dbReference type="SAM" id="MobiDB-lite"/>
    </source>
</evidence>
<protein>
    <recommendedName>
        <fullName evidence="2">Mei2-like C-terminal RNA recognition motif domain-containing protein</fullName>
    </recommendedName>
</protein>
<feature type="region of interest" description="Disordered" evidence="1">
    <location>
        <begin position="108"/>
        <end position="132"/>
    </location>
</feature>
<proteinExistence type="predicted"/>
<dbReference type="EMBL" id="HBEG01004790">
    <property type="protein sequence ID" value="CAD8347118.1"/>
    <property type="molecule type" value="Transcribed_RNA"/>
</dbReference>
<feature type="domain" description="Mei2-like C-terminal RNA recognition motif" evidence="2">
    <location>
        <begin position="374"/>
        <end position="468"/>
    </location>
</feature>